<reference evidence="2" key="1">
    <citation type="submission" date="2018-03" db="EMBL/GenBank/DDBJ databases">
        <title>Gramella fulva sp. nov., isolated from a dry surface of tidal flat.</title>
        <authorList>
            <person name="Hwang S.H."/>
            <person name="Hwang W.M."/>
            <person name="Kang K."/>
            <person name="Ahn T.-Y."/>
        </authorList>
    </citation>
    <scope>NUCLEOTIDE SEQUENCE [LARGE SCALE GENOMIC DNA]</scope>
    <source>
        <strain evidence="2">SH35</strain>
    </source>
</reference>
<dbReference type="AlphaFoldDB" id="A0A2R3Z2V9"/>
<accession>A0A2R3Z2V9</accession>
<protein>
    <recommendedName>
        <fullName evidence="3">DUF2971 domain-containing protein</fullName>
    </recommendedName>
</protein>
<organism evidence="1 2">
    <name type="scientific">Christiangramia fulva</name>
    <dbReference type="NCBI Taxonomy" id="2126553"/>
    <lineage>
        <taxon>Bacteria</taxon>
        <taxon>Pseudomonadati</taxon>
        <taxon>Bacteroidota</taxon>
        <taxon>Flavobacteriia</taxon>
        <taxon>Flavobacteriales</taxon>
        <taxon>Flavobacteriaceae</taxon>
        <taxon>Christiangramia</taxon>
    </lineage>
</organism>
<dbReference type="RefSeq" id="WP_107011365.1">
    <property type="nucleotide sequence ID" value="NZ_CP028136.1"/>
</dbReference>
<dbReference type="Pfam" id="PF11185">
    <property type="entry name" value="DUF2971"/>
    <property type="match status" value="1"/>
</dbReference>
<dbReference type="EMBL" id="CP028136">
    <property type="protein sequence ID" value="AVR44587.1"/>
    <property type="molecule type" value="Genomic_DNA"/>
</dbReference>
<evidence type="ECO:0000313" key="2">
    <source>
        <dbReference type="Proteomes" id="UP000241507"/>
    </source>
</evidence>
<evidence type="ECO:0000313" key="1">
    <source>
        <dbReference type="EMBL" id="AVR44587.1"/>
    </source>
</evidence>
<dbReference type="KEGG" id="grs:C7S20_04520"/>
<name>A0A2R3Z2V9_9FLAO</name>
<dbReference type="InterPro" id="IPR021352">
    <property type="entry name" value="DUF2971"/>
</dbReference>
<proteinExistence type="predicted"/>
<dbReference type="OrthoDB" id="190848at2"/>
<evidence type="ECO:0008006" key="3">
    <source>
        <dbReference type="Google" id="ProtNLM"/>
    </source>
</evidence>
<dbReference type="Proteomes" id="UP000241507">
    <property type="component" value="Chromosome"/>
</dbReference>
<sequence length="257" mass="30628">MNDFINPLDEYLIPMFPPNTFRFRSPGRNTLDELENNYVFFQTRTKLNDELDSNPEFVELNDGIYEVNELRSTLNQYVPNSITKDYIAKLTDKDLMVFAKAKVKPYIENTGIACFTMYPMNYKLWAEYSKNDKGLCLHFDMNEDKHFFDGWRPITYVNELKKQVFNAITDDEHITELFFKKTKKWSYEKELRVLKDKIGQVKFKPIALKNILIGHKADNDFIDQVIDVVKRKYPQIKVYQRIKRDPELHLSYGLLYE</sequence>
<keyword evidence="2" id="KW-1185">Reference proteome</keyword>
<gene>
    <name evidence="1" type="ORF">C7S20_04520</name>
</gene>